<reference evidence="1 2" key="1">
    <citation type="journal article" date="2024" name="Chem. Sci.">
        <title>Discovery of megapolipeptins by genome mining of a Burkholderiales bacteria collection.</title>
        <authorList>
            <person name="Paulo B.S."/>
            <person name="Recchia M.J.J."/>
            <person name="Lee S."/>
            <person name="Fergusson C.H."/>
            <person name="Romanowski S.B."/>
            <person name="Hernandez A."/>
            <person name="Krull N."/>
            <person name="Liu D.Y."/>
            <person name="Cavanagh H."/>
            <person name="Bos A."/>
            <person name="Gray C.A."/>
            <person name="Murphy B.T."/>
            <person name="Linington R.G."/>
            <person name="Eustaquio A.S."/>
        </authorList>
    </citation>
    <scope>NUCLEOTIDE SEQUENCE [LARGE SCALE GENOMIC DNA]</scope>
    <source>
        <strain evidence="1 2">RL16-012-BIC-B</strain>
    </source>
</reference>
<sequence>MLLDPRTYGEGFAEDTPAYREPCRTPVTRYEPPHDFLTLPRVGTAVETKGRVHFQTERSLSELIAVQFSAGVLHARDVRTFSDAPQAMAVAFGAWLARQQKQWQALHFQFLLYGTEAVKEIVEYQEHGDDFEPNIPLYLTVEFPDDHIYAIGHHADEFRAAHPRLLSTALRLIAKASGRTVNVRLPNEFLEDFACYFWDGDPSVSDADVVKGLRADFGRKKEDYARYLPSVAADQLCPVDMDIYQSRLKVSQRKARRCLSIASLRRVQRTTDGRSSRLAGELAELARLLCDRRTVKAFNFEFMPECVYAACSLIAHENDYIGRLLDDRYNFAAQGSGTTYYGFIPFQTNPDAIRRQYVDWAAGIRLLSQLDRVLALLIKP</sequence>
<name>A0ABW8ZX57_9BURK</name>
<evidence type="ECO:0000313" key="1">
    <source>
        <dbReference type="EMBL" id="MFL9886801.1"/>
    </source>
</evidence>
<dbReference type="RefSeq" id="WP_408330560.1">
    <property type="nucleotide sequence ID" value="NZ_JAQQFH010000015.1"/>
</dbReference>
<protein>
    <submittedName>
        <fullName evidence="1">PRTRC system protein F</fullName>
    </submittedName>
</protein>
<accession>A0ABW8ZX57</accession>
<comment type="caution">
    <text evidence="1">The sequence shown here is derived from an EMBL/GenBank/DDBJ whole genome shotgun (WGS) entry which is preliminary data.</text>
</comment>
<organism evidence="1 2">
    <name type="scientific">Paraburkholderia agricolaris</name>
    <dbReference type="NCBI Taxonomy" id="2152888"/>
    <lineage>
        <taxon>Bacteria</taxon>
        <taxon>Pseudomonadati</taxon>
        <taxon>Pseudomonadota</taxon>
        <taxon>Betaproteobacteria</taxon>
        <taxon>Burkholderiales</taxon>
        <taxon>Burkholderiaceae</taxon>
        <taxon>Paraburkholderia</taxon>
    </lineage>
</organism>
<dbReference type="Proteomes" id="UP001629249">
    <property type="component" value="Unassembled WGS sequence"/>
</dbReference>
<dbReference type="Pfam" id="PF14456">
    <property type="entry name" value="alpha-hel2"/>
    <property type="match status" value="1"/>
</dbReference>
<gene>
    <name evidence="1" type="ORF">PQR66_27430</name>
</gene>
<proteinExistence type="predicted"/>
<keyword evidence="2" id="KW-1185">Reference proteome</keyword>
<evidence type="ECO:0000313" key="2">
    <source>
        <dbReference type="Proteomes" id="UP001629249"/>
    </source>
</evidence>
<dbReference type="NCBIfam" id="TIGR03742">
    <property type="entry name" value="PRTRC_F"/>
    <property type="match status" value="1"/>
</dbReference>
<dbReference type="EMBL" id="JAQQFN010000023">
    <property type="protein sequence ID" value="MFL9886801.1"/>
    <property type="molecule type" value="Genomic_DNA"/>
</dbReference>
<dbReference type="InterPro" id="IPR022283">
    <property type="entry name" value="PRTRC_protein-F"/>
</dbReference>